<dbReference type="PANTHER" id="PTHR21666:SF270">
    <property type="entry name" value="MUREIN HYDROLASE ACTIVATOR ENVC"/>
    <property type="match status" value="1"/>
</dbReference>
<dbReference type="Gene3D" id="2.70.70.10">
    <property type="entry name" value="Glucose Permease (Domain IIA)"/>
    <property type="match status" value="1"/>
</dbReference>
<feature type="signal peptide" evidence="1">
    <location>
        <begin position="1"/>
        <end position="17"/>
    </location>
</feature>
<keyword evidence="4" id="KW-1185">Reference proteome</keyword>
<dbReference type="InterPro" id="IPR016047">
    <property type="entry name" value="M23ase_b-sheet_dom"/>
</dbReference>
<reference evidence="3 4" key="1">
    <citation type="submission" date="2019-10" db="EMBL/GenBank/DDBJ databases">
        <title>Deinococcus sp. isolated from soil.</title>
        <authorList>
            <person name="Li Y."/>
            <person name="Wang J."/>
        </authorList>
    </citation>
    <scope>NUCLEOTIDE SEQUENCE [LARGE SCALE GENOMIC DNA]</scope>
    <source>
        <strain evidence="3 4">SDU3-2</strain>
    </source>
</reference>
<feature type="chain" id="PRO_5031524087" evidence="1">
    <location>
        <begin position="18"/>
        <end position="199"/>
    </location>
</feature>
<evidence type="ECO:0000313" key="3">
    <source>
        <dbReference type="EMBL" id="MPY68272.1"/>
    </source>
</evidence>
<name>A0A7X1NYS2_9DEIO</name>
<protein>
    <submittedName>
        <fullName evidence="3">Peptidoglycan DD-metalloendopeptidase family protein</fullName>
    </submittedName>
</protein>
<dbReference type="SUPFAM" id="SSF54106">
    <property type="entry name" value="LysM domain"/>
    <property type="match status" value="1"/>
</dbReference>
<dbReference type="Gene3D" id="3.10.350.10">
    <property type="entry name" value="LysM domain"/>
    <property type="match status" value="1"/>
</dbReference>
<evidence type="ECO:0000313" key="4">
    <source>
        <dbReference type="Proteomes" id="UP000484842"/>
    </source>
</evidence>
<organism evidence="3 4">
    <name type="scientific">Deinococcus terrestris</name>
    <dbReference type="NCBI Taxonomy" id="2651870"/>
    <lineage>
        <taxon>Bacteria</taxon>
        <taxon>Thermotogati</taxon>
        <taxon>Deinococcota</taxon>
        <taxon>Deinococci</taxon>
        <taxon>Deinococcales</taxon>
        <taxon>Deinococcaceae</taxon>
        <taxon>Deinococcus</taxon>
    </lineage>
</organism>
<dbReference type="InterPro" id="IPR011055">
    <property type="entry name" value="Dup_hybrid_motif"/>
</dbReference>
<feature type="domain" description="LysM" evidence="2">
    <location>
        <begin position="18"/>
        <end position="62"/>
    </location>
</feature>
<dbReference type="AlphaFoldDB" id="A0A7X1NYS2"/>
<dbReference type="Pfam" id="PF01476">
    <property type="entry name" value="LysM"/>
    <property type="match status" value="1"/>
</dbReference>
<evidence type="ECO:0000256" key="1">
    <source>
        <dbReference type="SAM" id="SignalP"/>
    </source>
</evidence>
<keyword evidence="1" id="KW-0732">Signal</keyword>
<dbReference type="PANTHER" id="PTHR21666">
    <property type="entry name" value="PEPTIDASE-RELATED"/>
    <property type="match status" value="1"/>
</dbReference>
<dbReference type="PROSITE" id="PS51782">
    <property type="entry name" value="LYSM"/>
    <property type="match status" value="1"/>
</dbReference>
<dbReference type="InterPro" id="IPR050570">
    <property type="entry name" value="Cell_wall_metabolism_enzyme"/>
</dbReference>
<dbReference type="SUPFAM" id="SSF51261">
    <property type="entry name" value="Duplicated hybrid motif"/>
    <property type="match status" value="1"/>
</dbReference>
<sequence>MRFLATMLLTLAGGVSAATIPVLRGDTLTRLAVRHGTTVSALVQANPGVRPNALRIGQRLTLPASSPGQGKTATLRTASLRVTPILPVQGRVTTSFGTAHPGLDLAAPAGTPIRATLSGTVTESRFDARSGWGWTIVINHGGGLKSRYSHNSLNLARVGHWVNAGQVIARVGSTGKSTGAHVDFRVYRSGVAVSPFAFQ</sequence>
<dbReference type="EMBL" id="WBSL01000019">
    <property type="protein sequence ID" value="MPY68272.1"/>
    <property type="molecule type" value="Genomic_DNA"/>
</dbReference>
<dbReference type="CDD" id="cd00118">
    <property type="entry name" value="LysM"/>
    <property type="match status" value="1"/>
</dbReference>
<dbReference type="Pfam" id="PF01551">
    <property type="entry name" value="Peptidase_M23"/>
    <property type="match status" value="1"/>
</dbReference>
<dbReference type="InterPro" id="IPR036779">
    <property type="entry name" value="LysM_dom_sf"/>
</dbReference>
<gene>
    <name evidence="3" type="ORF">F8S09_16570</name>
</gene>
<dbReference type="GO" id="GO:0004222">
    <property type="term" value="F:metalloendopeptidase activity"/>
    <property type="evidence" value="ECO:0007669"/>
    <property type="project" value="TreeGrafter"/>
</dbReference>
<proteinExistence type="predicted"/>
<comment type="caution">
    <text evidence="3">The sequence shown here is derived from an EMBL/GenBank/DDBJ whole genome shotgun (WGS) entry which is preliminary data.</text>
</comment>
<dbReference type="CDD" id="cd12797">
    <property type="entry name" value="M23_peptidase"/>
    <property type="match status" value="1"/>
</dbReference>
<dbReference type="Proteomes" id="UP000484842">
    <property type="component" value="Unassembled WGS sequence"/>
</dbReference>
<evidence type="ECO:0000259" key="2">
    <source>
        <dbReference type="PROSITE" id="PS51782"/>
    </source>
</evidence>
<accession>A0A7X1NYS2</accession>
<dbReference type="InterPro" id="IPR018392">
    <property type="entry name" value="LysM"/>
</dbReference>
<dbReference type="SMART" id="SM00257">
    <property type="entry name" value="LysM"/>
    <property type="match status" value="1"/>
</dbReference>